<keyword evidence="3" id="KW-0378">Hydrolase</keyword>
<feature type="domain" description="PARG helical" evidence="5">
    <location>
        <begin position="87"/>
        <end position="218"/>
    </location>
</feature>
<dbReference type="InterPro" id="IPR046372">
    <property type="entry name" value="PARG_cat_C"/>
</dbReference>
<dbReference type="AlphaFoldDB" id="A0A5P1F497"/>
<dbReference type="Gramene" id="ONK73195">
    <property type="protein sequence ID" value="ONK73195"/>
    <property type="gene ID" value="A4U43_C04F28260"/>
</dbReference>
<keyword evidence="7" id="KW-1185">Reference proteome</keyword>
<comment type="similarity">
    <text evidence="1">Belongs to the poly(ADP-ribose) glycohydrolase family.</text>
</comment>
<dbReference type="Pfam" id="PF05028">
    <property type="entry name" value="PARG_cat_C"/>
    <property type="match status" value="1"/>
</dbReference>
<dbReference type="Proteomes" id="UP000243459">
    <property type="component" value="Chromosome 4"/>
</dbReference>
<feature type="domain" description="PARG catalytic Macro" evidence="4">
    <location>
        <begin position="237"/>
        <end position="285"/>
    </location>
</feature>
<dbReference type="GO" id="GO:0006282">
    <property type="term" value="P:regulation of DNA repair"/>
    <property type="evidence" value="ECO:0007669"/>
    <property type="project" value="InterPro"/>
</dbReference>
<dbReference type="PANTHER" id="PTHR12837">
    <property type="entry name" value="POLY ADP-RIBOSE GLYCOHYDROLASE"/>
    <property type="match status" value="1"/>
</dbReference>
<evidence type="ECO:0000256" key="1">
    <source>
        <dbReference type="ARBA" id="ARBA00009545"/>
    </source>
</evidence>
<protein>
    <recommendedName>
        <fullName evidence="2">poly(ADP-ribose) glycohydrolase</fullName>
        <ecNumber evidence="2">3.2.1.143</ecNumber>
    </recommendedName>
</protein>
<dbReference type="GO" id="GO:0009225">
    <property type="term" value="P:nucleotide-sugar metabolic process"/>
    <property type="evidence" value="ECO:0007669"/>
    <property type="project" value="TreeGrafter"/>
</dbReference>
<gene>
    <name evidence="6" type="ORF">A4U43_C04F28260</name>
</gene>
<accession>A0A5P1F497</accession>
<dbReference type="GO" id="GO:0005634">
    <property type="term" value="C:nucleus"/>
    <property type="evidence" value="ECO:0007669"/>
    <property type="project" value="TreeGrafter"/>
</dbReference>
<dbReference type="Pfam" id="PF20811">
    <property type="entry name" value="PARG_cat_N"/>
    <property type="match status" value="1"/>
</dbReference>
<dbReference type="OMA" id="FERICQC"/>
<dbReference type="EC" id="3.2.1.143" evidence="2"/>
<dbReference type="InterPro" id="IPR048362">
    <property type="entry name" value="PARG_helical"/>
</dbReference>
<dbReference type="GO" id="GO:0004649">
    <property type="term" value="F:poly(ADP-ribose) glycohydrolase activity"/>
    <property type="evidence" value="ECO:0007669"/>
    <property type="project" value="UniProtKB-EC"/>
</dbReference>
<evidence type="ECO:0000256" key="3">
    <source>
        <dbReference type="ARBA" id="ARBA00022801"/>
    </source>
</evidence>
<dbReference type="EMBL" id="CM007384">
    <property type="protein sequence ID" value="ONK73195.1"/>
    <property type="molecule type" value="Genomic_DNA"/>
</dbReference>
<sequence>MEETREDLKSILPYLPLIHRSLSLFWPPKALESLKALALGPDLSRVDSGEVLFDAILDLRESVGLAGDPLAWRAAEGYALFFDELISRMNSRVWFGEVIPALANLLLRLPSLLEAHYHDSDGNVGEGKSGLRIMYQQEPGIVFLNQELIAALLACAFFCLFPASTRGENYLPTINFDYLFASLHPNFKQNQEQKIKCLTHYFERISLSMPTGFVSFERKVIPFEQSSFSISYPEAVLWRKSTVPLCPFKAFSSGLIEDQKYDALEVDFANEYLGGGALHRGCVQNPPTAMKSKSVRLLVALSIPWMV</sequence>
<evidence type="ECO:0000259" key="5">
    <source>
        <dbReference type="Pfam" id="PF20811"/>
    </source>
</evidence>
<dbReference type="GO" id="GO:1990966">
    <property type="term" value="P:ATP generation from poly-ADP-D-ribose"/>
    <property type="evidence" value="ECO:0007669"/>
    <property type="project" value="TreeGrafter"/>
</dbReference>
<evidence type="ECO:0000313" key="6">
    <source>
        <dbReference type="EMBL" id="ONK73195.1"/>
    </source>
</evidence>
<reference evidence="7" key="1">
    <citation type="journal article" date="2017" name="Nat. Commun.">
        <title>The asparagus genome sheds light on the origin and evolution of a young Y chromosome.</title>
        <authorList>
            <person name="Harkess A."/>
            <person name="Zhou J."/>
            <person name="Xu C."/>
            <person name="Bowers J.E."/>
            <person name="Van der Hulst R."/>
            <person name="Ayyampalayam S."/>
            <person name="Mercati F."/>
            <person name="Riccardi P."/>
            <person name="McKain M.R."/>
            <person name="Kakrana A."/>
            <person name="Tang H."/>
            <person name="Ray J."/>
            <person name="Groenendijk J."/>
            <person name="Arikit S."/>
            <person name="Mathioni S.M."/>
            <person name="Nakano M."/>
            <person name="Shan H."/>
            <person name="Telgmann-Rauber A."/>
            <person name="Kanno A."/>
            <person name="Yue Z."/>
            <person name="Chen H."/>
            <person name="Li W."/>
            <person name="Chen Y."/>
            <person name="Xu X."/>
            <person name="Zhang Y."/>
            <person name="Luo S."/>
            <person name="Chen H."/>
            <person name="Gao J."/>
            <person name="Mao Z."/>
            <person name="Pires J.C."/>
            <person name="Luo M."/>
            <person name="Kudrna D."/>
            <person name="Wing R.A."/>
            <person name="Meyers B.C."/>
            <person name="Yi K."/>
            <person name="Kong H."/>
            <person name="Lavrijsen P."/>
            <person name="Sunseri F."/>
            <person name="Falavigna A."/>
            <person name="Ye Y."/>
            <person name="Leebens-Mack J.H."/>
            <person name="Chen G."/>
        </authorList>
    </citation>
    <scope>NUCLEOTIDE SEQUENCE [LARGE SCALE GENOMIC DNA]</scope>
    <source>
        <strain evidence="7">cv. DH0086</strain>
    </source>
</reference>
<evidence type="ECO:0000313" key="7">
    <source>
        <dbReference type="Proteomes" id="UP000243459"/>
    </source>
</evidence>
<dbReference type="InterPro" id="IPR007724">
    <property type="entry name" value="Poly_GlycHdrlase"/>
</dbReference>
<name>A0A5P1F497_ASPOF</name>
<proteinExistence type="inferred from homology"/>
<evidence type="ECO:0000256" key="2">
    <source>
        <dbReference type="ARBA" id="ARBA00012255"/>
    </source>
</evidence>
<evidence type="ECO:0000259" key="4">
    <source>
        <dbReference type="Pfam" id="PF05028"/>
    </source>
</evidence>
<dbReference type="GO" id="GO:0005975">
    <property type="term" value="P:carbohydrate metabolic process"/>
    <property type="evidence" value="ECO:0007669"/>
    <property type="project" value="InterPro"/>
</dbReference>
<dbReference type="GO" id="GO:0005737">
    <property type="term" value="C:cytoplasm"/>
    <property type="evidence" value="ECO:0007669"/>
    <property type="project" value="TreeGrafter"/>
</dbReference>
<organism evidence="6 7">
    <name type="scientific">Asparagus officinalis</name>
    <name type="common">Garden asparagus</name>
    <dbReference type="NCBI Taxonomy" id="4686"/>
    <lineage>
        <taxon>Eukaryota</taxon>
        <taxon>Viridiplantae</taxon>
        <taxon>Streptophyta</taxon>
        <taxon>Embryophyta</taxon>
        <taxon>Tracheophyta</taxon>
        <taxon>Spermatophyta</taxon>
        <taxon>Magnoliopsida</taxon>
        <taxon>Liliopsida</taxon>
        <taxon>Asparagales</taxon>
        <taxon>Asparagaceae</taxon>
        <taxon>Asparagoideae</taxon>
        <taxon>Asparagus</taxon>
    </lineage>
</organism>
<dbReference type="PANTHER" id="PTHR12837:SF0">
    <property type="entry name" value="POLY(ADP-RIBOSE) GLYCOHYDROLASE"/>
    <property type="match status" value="1"/>
</dbReference>